<dbReference type="Proteomes" id="UP000017840">
    <property type="component" value="Unassembled WGS sequence"/>
</dbReference>
<organism evidence="1 2">
    <name type="scientific">Candidatus Halobonum tyrrellensis G22</name>
    <dbReference type="NCBI Taxonomy" id="1324957"/>
    <lineage>
        <taxon>Archaea</taxon>
        <taxon>Methanobacteriati</taxon>
        <taxon>Methanobacteriota</taxon>
        <taxon>Stenosarchaea group</taxon>
        <taxon>Halobacteria</taxon>
        <taxon>Halobacteriales</taxon>
        <taxon>Haloferacaceae</taxon>
        <taxon>Candidatus Halobonum</taxon>
    </lineage>
</organism>
<evidence type="ECO:0000313" key="2">
    <source>
        <dbReference type="Proteomes" id="UP000017840"/>
    </source>
</evidence>
<proteinExistence type="predicted"/>
<accession>V4HEB4</accession>
<name>V4HEB4_9EURY</name>
<comment type="caution">
    <text evidence="1">The sequence shown here is derived from an EMBL/GenBank/DDBJ whole genome shotgun (WGS) entry which is preliminary data.</text>
</comment>
<sequence length="179" mass="19257">MVGVEAFYGAKRCSWFICPEAEVTRMDHSRGTADSLDSVRTERTLRDVLREVAVDALVPAGWRVGTEVVTFGDEPLADGVTLCHPDRPRDLLVTPAGADAATALAVYERDRSAGRRTAVASVPPGDDDRATLEDALSAAGRAAARIDGREASPVDVTDRDPTDSLRTRVGNALKRVHLY</sequence>
<protein>
    <submittedName>
        <fullName evidence="1">Uncharacterized protein</fullName>
    </submittedName>
</protein>
<dbReference type="EMBL" id="ASGZ01000029">
    <property type="protein sequence ID" value="ESP88408.1"/>
    <property type="molecule type" value="Genomic_DNA"/>
</dbReference>
<gene>
    <name evidence="1" type="ORF">K933_09802</name>
</gene>
<keyword evidence="2" id="KW-1185">Reference proteome</keyword>
<reference evidence="1 2" key="1">
    <citation type="journal article" date="2013" name="Genome Announc.">
        <title>Draft Genome Sequence of 'Candidatus Halobonum tyrrellensis' Strain G22, Isolated from the Hypersaline Waters of Lake Tyrrell, Australia.</title>
        <authorList>
            <person name="Ugalde J.A."/>
            <person name="Narasingarao P."/>
            <person name="Kuo S."/>
            <person name="Podell S."/>
            <person name="Allen E.E."/>
        </authorList>
    </citation>
    <scope>NUCLEOTIDE SEQUENCE [LARGE SCALE GENOMIC DNA]</scope>
    <source>
        <strain evidence="1 2">G22</strain>
    </source>
</reference>
<dbReference type="AlphaFoldDB" id="V4HEB4"/>
<evidence type="ECO:0000313" key="1">
    <source>
        <dbReference type="EMBL" id="ESP88408.1"/>
    </source>
</evidence>